<name>A0A1K2HFY4_9NEIS</name>
<dbReference type="Pfam" id="PF07317">
    <property type="entry name" value="PilZN"/>
    <property type="match status" value="1"/>
</dbReference>
<evidence type="ECO:0000256" key="1">
    <source>
        <dbReference type="ARBA" id="ARBA00022636"/>
    </source>
</evidence>
<dbReference type="OrthoDB" id="5572581at2"/>
<evidence type="ECO:0000313" key="8">
    <source>
        <dbReference type="Proteomes" id="UP000186513"/>
    </source>
</evidence>
<accession>A0A1K2HFY4</accession>
<keyword evidence="7" id="KW-0282">Flagellum</keyword>
<feature type="domain" description="PilZ" evidence="5">
    <location>
        <begin position="127"/>
        <end position="239"/>
    </location>
</feature>
<comment type="similarity">
    <text evidence="4">Belongs to the YcgR family.</text>
</comment>
<keyword evidence="7" id="KW-0966">Cell projection</keyword>
<dbReference type="EMBL" id="FPKR01000006">
    <property type="protein sequence ID" value="SFZ75635.1"/>
    <property type="molecule type" value="Genomic_DNA"/>
</dbReference>
<protein>
    <recommendedName>
        <fullName evidence="4">Flagellar brake protein YcgR</fullName>
    </recommendedName>
    <alternativeName>
        <fullName evidence="4">Cyclic di-GMP binding protein YcgR</fullName>
    </alternativeName>
</protein>
<keyword evidence="3 4" id="KW-0975">Bacterial flagellum</keyword>
<dbReference type="InterPro" id="IPR009926">
    <property type="entry name" value="T3SS_YcgR_PilZN"/>
</dbReference>
<dbReference type="Gene3D" id="2.30.110.10">
    <property type="entry name" value="Electron Transport, Fmn-binding Protein, Chain A"/>
    <property type="match status" value="1"/>
</dbReference>
<evidence type="ECO:0000259" key="5">
    <source>
        <dbReference type="Pfam" id="PF07238"/>
    </source>
</evidence>
<dbReference type="Gene3D" id="2.40.10.220">
    <property type="entry name" value="predicted glycosyltransferase like domains"/>
    <property type="match status" value="1"/>
</dbReference>
<dbReference type="GO" id="GO:0071973">
    <property type="term" value="P:bacterial-type flagellum-dependent cell motility"/>
    <property type="evidence" value="ECO:0007669"/>
    <property type="project" value="UniProtKB-UniRule"/>
</dbReference>
<keyword evidence="7" id="KW-0969">Cilium</keyword>
<dbReference type="STRING" id="1121279.SAMN02745887_01652"/>
<dbReference type="HAMAP" id="MF_01457">
    <property type="entry name" value="YcgR"/>
    <property type="match status" value="1"/>
</dbReference>
<dbReference type="Proteomes" id="UP000186513">
    <property type="component" value="Unassembled WGS sequence"/>
</dbReference>
<evidence type="ECO:0000256" key="4">
    <source>
        <dbReference type="HAMAP-Rule" id="MF_01457"/>
    </source>
</evidence>
<dbReference type="InterPro" id="IPR023787">
    <property type="entry name" value="T3SS_YcgR"/>
</dbReference>
<evidence type="ECO:0000259" key="6">
    <source>
        <dbReference type="Pfam" id="PF07317"/>
    </source>
</evidence>
<proteinExistence type="inferred from homology"/>
<dbReference type="InterPro" id="IPR012349">
    <property type="entry name" value="Split_barrel_FMN-bd"/>
</dbReference>
<reference evidence="7 8" key="1">
    <citation type="submission" date="2016-11" db="EMBL/GenBank/DDBJ databases">
        <authorList>
            <person name="Jaros S."/>
            <person name="Januszkiewicz K."/>
            <person name="Wedrychowicz H."/>
        </authorList>
    </citation>
    <scope>NUCLEOTIDE SEQUENCE [LARGE SCALE GENOMIC DNA]</scope>
    <source>
        <strain evidence="7 8">DSM 18899</strain>
    </source>
</reference>
<feature type="domain" description="Type III secretion system flagellar brake protein YcgR PilZN" evidence="6">
    <location>
        <begin position="18"/>
        <end position="124"/>
    </location>
</feature>
<comment type="subunit">
    <text evidence="4">Monomer. Interacts with the flagellar basal bodies.</text>
</comment>
<evidence type="ECO:0000256" key="3">
    <source>
        <dbReference type="ARBA" id="ARBA00023143"/>
    </source>
</evidence>
<dbReference type="GO" id="GO:0071945">
    <property type="term" value="P:regulation of bacterial-type flagellum-dependent cell motility by regulation of motor speed"/>
    <property type="evidence" value="ECO:0007669"/>
    <property type="project" value="UniProtKB-UniRule"/>
</dbReference>
<dbReference type="SUPFAM" id="SSF141371">
    <property type="entry name" value="PilZ domain-like"/>
    <property type="match status" value="1"/>
</dbReference>
<dbReference type="AlphaFoldDB" id="A0A1K2HFY4"/>
<dbReference type="InterPro" id="IPR009875">
    <property type="entry name" value="PilZ_domain"/>
</dbReference>
<dbReference type="GO" id="GO:0009425">
    <property type="term" value="C:bacterial-type flagellum basal body"/>
    <property type="evidence" value="ECO:0007669"/>
    <property type="project" value="UniProtKB-SubCell"/>
</dbReference>
<evidence type="ECO:0000256" key="2">
    <source>
        <dbReference type="ARBA" id="ARBA00022741"/>
    </source>
</evidence>
<keyword evidence="8" id="KW-1185">Reference proteome</keyword>
<organism evidence="7 8">
    <name type="scientific">Chitinimonas taiwanensis DSM 18899</name>
    <dbReference type="NCBI Taxonomy" id="1121279"/>
    <lineage>
        <taxon>Bacteria</taxon>
        <taxon>Pseudomonadati</taxon>
        <taxon>Pseudomonadota</taxon>
        <taxon>Betaproteobacteria</taxon>
        <taxon>Neisseriales</taxon>
        <taxon>Chitinibacteraceae</taxon>
        <taxon>Chitinimonas</taxon>
    </lineage>
</organism>
<keyword evidence="2 4" id="KW-0547">Nucleotide-binding</keyword>
<sequence>MQGENVALIPEGTDVSGFLLRTPMEIGFVLRSLAQKGDLITLHFDHGQHSFLTAILGVDVKQQQFWFDISGVEALNRALQRADHIVFAAAPEGVKVQFVLEGGVSLQDYDDKPAFVSRFPDDLIKLQRREYFRLDTPVGRPLICKLPHSNGKVYELPLHDISVGGVGLWMSGVADVEQLDVFHGCRIDLGTFGMIEVSLEIRSKRQVTRRDGTVQTMLGTRFVNLPRQTESLLQRYIAQLERERHQLLRN</sequence>
<dbReference type="Pfam" id="PF07238">
    <property type="entry name" value="PilZ"/>
    <property type="match status" value="1"/>
</dbReference>
<comment type="subcellular location">
    <subcellularLocation>
        <location evidence="4">Bacterial flagellum basal body</location>
    </subcellularLocation>
</comment>
<comment type="function">
    <text evidence="4">Acts as a flagellar brake, regulating swimming and swarming in a bis-(3'-5') cyclic diguanylic acid (c-di-GMP)-dependent manner. Binds 1 c-di-GMP dimer per subunit. Increasing levels of c-di-GMP lead to decreased motility.</text>
</comment>
<dbReference type="RefSeq" id="WP_072428181.1">
    <property type="nucleotide sequence ID" value="NZ_FPKR01000006.1"/>
</dbReference>
<keyword evidence="1 4" id="KW-0973">c-di-GMP</keyword>
<dbReference type="GO" id="GO:0035438">
    <property type="term" value="F:cyclic-di-GMP binding"/>
    <property type="evidence" value="ECO:0007669"/>
    <property type="project" value="UniProtKB-UniRule"/>
</dbReference>
<gene>
    <name evidence="4" type="primary">ycgR</name>
    <name evidence="7" type="ORF">SAMN02745887_01652</name>
</gene>
<evidence type="ECO:0000313" key="7">
    <source>
        <dbReference type="EMBL" id="SFZ75635.1"/>
    </source>
</evidence>